<evidence type="ECO:0000256" key="2">
    <source>
        <dbReference type="ARBA" id="ARBA00022692"/>
    </source>
</evidence>
<evidence type="ECO:0000256" key="3">
    <source>
        <dbReference type="ARBA" id="ARBA00022989"/>
    </source>
</evidence>
<dbReference type="OrthoDB" id="341259at2759"/>
<reference evidence="6 7" key="1">
    <citation type="submission" date="2018-03" db="EMBL/GenBank/DDBJ databases">
        <title>Genomes of Pezizomycetes fungi and the evolution of truffles.</title>
        <authorList>
            <person name="Murat C."/>
            <person name="Payen T."/>
            <person name="Noel B."/>
            <person name="Kuo A."/>
            <person name="Martin F.M."/>
        </authorList>
    </citation>
    <scope>NUCLEOTIDE SEQUENCE [LARGE SCALE GENOMIC DNA]</scope>
    <source>
        <strain evidence="6">091103-1</strain>
    </source>
</reference>
<evidence type="ECO:0000256" key="1">
    <source>
        <dbReference type="ARBA" id="ARBA00004141"/>
    </source>
</evidence>
<keyword evidence="4" id="KW-0472">Membrane</keyword>
<gene>
    <name evidence="6" type="ORF">C7212DRAFT_360616</name>
</gene>
<feature type="compositionally biased region" description="Basic and acidic residues" evidence="5">
    <location>
        <begin position="302"/>
        <end position="318"/>
    </location>
</feature>
<keyword evidence="2" id="KW-0812">Transmembrane</keyword>
<dbReference type="AlphaFoldDB" id="A0A317SX83"/>
<dbReference type="STRING" id="42249.A0A317SX83"/>
<name>A0A317SX83_9PEZI</name>
<keyword evidence="3" id="KW-1133">Transmembrane helix</keyword>
<evidence type="ECO:0008006" key="8">
    <source>
        <dbReference type="Google" id="ProtNLM"/>
    </source>
</evidence>
<feature type="region of interest" description="Disordered" evidence="5">
    <location>
        <begin position="289"/>
        <end position="318"/>
    </location>
</feature>
<evidence type="ECO:0000313" key="7">
    <source>
        <dbReference type="Proteomes" id="UP000246991"/>
    </source>
</evidence>
<comment type="subcellular location">
    <subcellularLocation>
        <location evidence="1">Membrane</location>
        <topology evidence="1">Multi-pass membrane protein</topology>
    </subcellularLocation>
</comment>
<evidence type="ECO:0000256" key="4">
    <source>
        <dbReference type="ARBA" id="ARBA00023136"/>
    </source>
</evidence>
<dbReference type="Gene3D" id="1.20.58.340">
    <property type="entry name" value="Magnesium transport protein CorA, transmembrane region"/>
    <property type="match status" value="1"/>
</dbReference>
<evidence type="ECO:0000256" key="5">
    <source>
        <dbReference type="SAM" id="MobiDB-lite"/>
    </source>
</evidence>
<sequence length="502" mass="57049">MPGPVTNPVGLPGPTPKPSTGWETIAQQPHFYDDQDCLHPGHKLTGEKLNNRKADDVVIFDYSLCPDYLSEGGPSSGDPNPDNDALFKVSKDKLMESDQFDQIINPAKKSLRRLGIITGISFRVPFEKPSDLEKPRSSEDGFTLFVSFPYLGSSGIGFRSGFRSESVRLLDFKGLGVTVPDRGDPESEEENDDIGEILVHQARYMIFDNYTMATFRSKEDKNKDQVPLHHFQERICAFRAMIHMIANRMDLELWTMEKLEASLWILDRIISEPNSHGSDQEMNEIPNTLPELPPGITLPPREQSRTKDHDRVQQKNATKEERGVRDLIFFNRLLAGLFAAISVAERQIAILQDLHSVFWTSYRTGNKVHEKRYPLRQNAFYKNIALIPAPPENTGEMWPDTLDIIDEVIRERKSVIKRVKGLVENMDIRRKMLIDKSTKDTLEQQAQTLSGFTVVTTAFLPLSFCTSYFGMNNIKEFNASPISRRDFWLVTGPRGDSPLMSQ</sequence>
<dbReference type="InterPro" id="IPR045863">
    <property type="entry name" value="CorA_TM1_TM2"/>
</dbReference>
<organism evidence="6 7">
    <name type="scientific">Tuber magnatum</name>
    <name type="common">white Piedmont truffle</name>
    <dbReference type="NCBI Taxonomy" id="42249"/>
    <lineage>
        <taxon>Eukaryota</taxon>
        <taxon>Fungi</taxon>
        <taxon>Dikarya</taxon>
        <taxon>Ascomycota</taxon>
        <taxon>Pezizomycotina</taxon>
        <taxon>Pezizomycetes</taxon>
        <taxon>Pezizales</taxon>
        <taxon>Tuberaceae</taxon>
        <taxon>Tuber</taxon>
    </lineage>
</organism>
<comment type="caution">
    <text evidence="6">The sequence shown here is derived from an EMBL/GenBank/DDBJ whole genome shotgun (WGS) entry which is preliminary data.</text>
</comment>
<dbReference type="EMBL" id="PYWC01000010">
    <property type="protein sequence ID" value="PWW79095.1"/>
    <property type="molecule type" value="Genomic_DNA"/>
</dbReference>
<proteinExistence type="predicted"/>
<accession>A0A317SX83</accession>
<protein>
    <recommendedName>
        <fullName evidence="8">Cora-domain-containing protein</fullName>
    </recommendedName>
</protein>
<dbReference type="Proteomes" id="UP000246991">
    <property type="component" value="Unassembled WGS sequence"/>
</dbReference>
<feature type="region of interest" description="Disordered" evidence="5">
    <location>
        <begin position="1"/>
        <end position="23"/>
    </location>
</feature>
<dbReference type="SUPFAM" id="SSF144083">
    <property type="entry name" value="Magnesium transport protein CorA, transmembrane region"/>
    <property type="match status" value="1"/>
</dbReference>
<evidence type="ECO:0000313" key="6">
    <source>
        <dbReference type="EMBL" id="PWW79095.1"/>
    </source>
</evidence>
<feature type="compositionally biased region" description="Pro residues" evidence="5">
    <location>
        <begin position="1"/>
        <end position="17"/>
    </location>
</feature>
<keyword evidence="7" id="KW-1185">Reference proteome</keyword>
<dbReference type="GO" id="GO:0016020">
    <property type="term" value="C:membrane"/>
    <property type="evidence" value="ECO:0007669"/>
    <property type="project" value="UniProtKB-SubCell"/>
</dbReference>